<keyword evidence="1" id="KW-0808">Transferase</keyword>
<dbReference type="Proteomes" id="UP000003022">
    <property type="component" value="Unassembled WGS sequence"/>
</dbReference>
<dbReference type="Gene3D" id="3.40.630.30">
    <property type="match status" value="1"/>
</dbReference>
<dbReference type="InterPro" id="IPR016181">
    <property type="entry name" value="Acyl_CoA_acyltransferase"/>
</dbReference>
<keyword evidence="2" id="KW-1185">Reference proteome</keyword>
<reference evidence="1 2" key="1">
    <citation type="journal article" date="2011" name="J. Bacteriol.">
        <title>Draft genome sequence of the marine bacterium Streptomyces griseoaurantiacus M045, which produces novel manumycin-type antibiotics with a pABA core component.</title>
        <authorList>
            <person name="Li F."/>
            <person name="Jiang P."/>
            <person name="Zheng H."/>
            <person name="Wang S."/>
            <person name="Zhao G."/>
            <person name="Qin S."/>
            <person name="Liu Z."/>
        </authorList>
    </citation>
    <scope>NUCLEOTIDE SEQUENCE [LARGE SCALE GENOMIC DNA]</scope>
    <source>
        <strain evidence="1 2">M045</strain>
    </source>
</reference>
<organism evidence="1 2">
    <name type="scientific">Streptomyces griseoaurantiacus M045</name>
    <dbReference type="NCBI Taxonomy" id="996637"/>
    <lineage>
        <taxon>Bacteria</taxon>
        <taxon>Bacillati</taxon>
        <taxon>Actinomycetota</taxon>
        <taxon>Actinomycetes</taxon>
        <taxon>Kitasatosporales</taxon>
        <taxon>Streptomycetaceae</taxon>
        <taxon>Streptomyces</taxon>
        <taxon>Streptomyces aurantiacus group</taxon>
    </lineage>
</organism>
<accession>F3NBF5</accession>
<dbReference type="SUPFAM" id="SSF55729">
    <property type="entry name" value="Acyl-CoA N-acyltransferases (Nat)"/>
    <property type="match status" value="1"/>
</dbReference>
<dbReference type="EMBL" id="AEYX01000002">
    <property type="protein sequence ID" value="EGG49614.1"/>
    <property type="molecule type" value="Genomic_DNA"/>
</dbReference>
<evidence type="ECO:0000313" key="2">
    <source>
        <dbReference type="Proteomes" id="UP000003022"/>
    </source>
</evidence>
<protein>
    <submittedName>
        <fullName evidence="1">Putative acetyltransferase</fullName>
    </submittedName>
</protein>
<proteinExistence type="predicted"/>
<comment type="caution">
    <text evidence="1">The sequence shown here is derived from an EMBL/GenBank/DDBJ whole genome shotgun (WGS) entry which is preliminary data.</text>
</comment>
<name>F3NBF5_9ACTN</name>
<dbReference type="AlphaFoldDB" id="F3NBF5"/>
<evidence type="ECO:0000313" key="1">
    <source>
        <dbReference type="EMBL" id="EGG49614.1"/>
    </source>
</evidence>
<gene>
    <name evidence="1" type="ORF">SGM_0689</name>
</gene>
<sequence>MLDVMAKDAAAIRLYERLGWRQIGETLHHFGDSRAIPAMCFVAPTD</sequence>
<dbReference type="GO" id="GO:0016740">
    <property type="term" value="F:transferase activity"/>
    <property type="evidence" value="ECO:0007669"/>
    <property type="project" value="UniProtKB-KW"/>
</dbReference>